<reference evidence="2" key="1">
    <citation type="submission" date="2020-12" db="EMBL/GenBank/DDBJ databases">
        <title>Genomic characterization of non-nitrogen-fixing Frankia strains.</title>
        <authorList>
            <person name="Carlos-Shanley C."/>
            <person name="Guerra T."/>
            <person name="Hahn D."/>
        </authorList>
    </citation>
    <scope>NUCLEOTIDE SEQUENCE</scope>
    <source>
        <strain evidence="2">CN6</strain>
    </source>
</reference>
<comment type="caution">
    <text evidence="2">The sequence shown here is derived from an EMBL/GenBank/DDBJ whole genome shotgun (WGS) entry which is preliminary data.</text>
</comment>
<dbReference type="RefSeq" id="WP_203002235.1">
    <property type="nucleotide sequence ID" value="NZ_JADWYU010000246.1"/>
</dbReference>
<gene>
    <name evidence="2" type="ORF">I7412_41110</name>
</gene>
<name>A0A937UWI5_9ACTN</name>
<feature type="compositionally biased region" description="Basic and acidic residues" evidence="1">
    <location>
        <begin position="26"/>
        <end position="36"/>
    </location>
</feature>
<organism evidence="2 3">
    <name type="scientific">Frankia nepalensis</name>
    <dbReference type="NCBI Taxonomy" id="1836974"/>
    <lineage>
        <taxon>Bacteria</taxon>
        <taxon>Bacillati</taxon>
        <taxon>Actinomycetota</taxon>
        <taxon>Actinomycetes</taxon>
        <taxon>Frankiales</taxon>
        <taxon>Frankiaceae</taxon>
        <taxon>Frankia</taxon>
    </lineage>
</organism>
<sequence>MRDQLRRAALIIAAANDADLLRLRGNDDDTAQRLEAPDSPSGRVPAPRQPVEPPQRTGRRPRLARPRSGQA</sequence>
<evidence type="ECO:0000313" key="2">
    <source>
        <dbReference type="EMBL" id="MBL7633451.1"/>
    </source>
</evidence>
<dbReference type="AlphaFoldDB" id="A0A937UWI5"/>
<accession>A0A937UWI5</accession>
<protein>
    <submittedName>
        <fullName evidence="2">Uncharacterized protein</fullName>
    </submittedName>
</protein>
<evidence type="ECO:0000313" key="3">
    <source>
        <dbReference type="Proteomes" id="UP000604475"/>
    </source>
</evidence>
<dbReference type="Proteomes" id="UP000604475">
    <property type="component" value="Unassembled WGS sequence"/>
</dbReference>
<evidence type="ECO:0000256" key="1">
    <source>
        <dbReference type="SAM" id="MobiDB-lite"/>
    </source>
</evidence>
<proteinExistence type="predicted"/>
<keyword evidence="3" id="KW-1185">Reference proteome</keyword>
<dbReference type="EMBL" id="JAEACQ010000382">
    <property type="protein sequence ID" value="MBL7633451.1"/>
    <property type="molecule type" value="Genomic_DNA"/>
</dbReference>
<feature type="region of interest" description="Disordered" evidence="1">
    <location>
        <begin position="26"/>
        <end position="71"/>
    </location>
</feature>